<feature type="binding site" evidence="9">
    <location>
        <position position="125"/>
    </location>
    <ligand>
        <name>Zn(2+)</name>
        <dbReference type="ChEBI" id="CHEBI:29105"/>
        <note>catalytic</note>
    </ligand>
</feature>
<keyword evidence="8 9" id="KW-0862">Zinc</keyword>
<dbReference type="Pfam" id="PF02130">
    <property type="entry name" value="YbeY"/>
    <property type="match status" value="1"/>
</dbReference>
<dbReference type="InterPro" id="IPR023091">
    <property type="entry name" value="MetalPrtase_cat_dom_sf_prd"/>
</dbReference>
<comment type="cofactor">
    <cofactor evidence="9">
        <name>Zn(2+)</name>
        <dbReference type="ChEBI" id="CHEBI:29105"/>
    </cofactor>
    <text evidence="9">Binds 1 zinc ion.</text>
</comment>
<dbReference type="Proteomes" id="UP000192569">
    <property type="component" value="Chromosome I"/>
</dbReference>
<keyword evidence="4 9" id="KW-0540">Nuclease</keyword>
<dbReference type="InterPro" id="IPR002036">
    <property type="entry name" value="YbeY"/>
</dbReference>
<reference evidence="10 11" key="1">
    <citation type="submission" date="2017-04" db="EMBL/GenBank/DDBJ databases">
        <authorList>
            <person name="Afonso C.L."/>
            <person name="Miller P.J."/>
            <person name="Scott M.A."/>
            <person name="Spackman E."/>
            <person name="Goraichik I."/>
            <person name="Dimitrov K.M."/>
            <person name="Suarez D.L."/>
            <person name="Swayne D.E."/>
        </authorList>
    </citation>
    <scope>NUCLEOTIDE SEQUENCE [LARGE SCALE GENOMIC DNA]</scope>
    <source>
        <strain evidence="10 11">ToBE</strain>
    </source>
</reference>
<accession>A0A1W1VHZ6</accession>
<feature type="binding site" evidence="9">
    <location>
        <position position="131"/>
    </location>
    <ligand>
        <name>Zn(2+)</name>
        <dbReference type="ChEBI" id="CHEBI:29105"/>
        <note>catalytic</note>
    </ligand>
</feature>
<dbReference type="GO" id="GO:0004521">
    <property type="term" value="F:RNA endonuclease activity"/>
    <property type="evidence" value="ECO:0007669"/>
    <property type="project" value="UniProtKB-UniRule"/>
</dbReference>
<evidence type="ECO:0000256" key="7">
    <source>
        <dbReference type="ARBA" id="ARBA00022801"/>
    </source>
</evidence>
<evidence type="ECO:0000256" key="6">
    <source>
        <dbReference type="ARBA" id="ARBA00022759"/>
    </source>
</evidence>
<keyword evidence="7 9" id="KW-0378">Hydrolase</keyword>
<dbReference type="PROSITE" id="PS01306">
    <property type="entry name" value="UPF0054"/>
    <property type="match status" value="1"/>
</dbReference>
<dbReference type="STRING" id="698762.SAMN00808754_0758"/>
<keyword evidence="5 9" id="KW-0479">Metal-binding</keyword>
<keyword evidence="6 9" id="KW-0255">Endonuclease</keyword>
<dbReference type="RefSeq" id="WP_084664194.1">
    <property type="nucleotide sequence ID" value="NZ_LT838272.1"/>
</dbReference>
<sequence>MECFINNQLASELDPNLEKMIRVLLEEAARLEGVPEEAEVSLTLVDDEEMRRLNRNFRGIDAPTDVLSFALQEKVPGEPEIQGGEGELLLGDIFISLDTARRQAKAYGHSLEREIGLLTIHGFLHLLGYDHDTPEAEETMFRRQQELLSRVGLGDD</sequence>
<comment type="function">
    <text evidence="9">Single strand-specific metallo-endoribonuclease involved in late-stage 70S ribosome quality control and in maturation of the 3' terminus of the 16S rRNA.</text>
</comment>
<protein>
    <recommendedName>
        <fullName evidence="9">Endoribonuclease YbeY</fullName>
        <ecNumber evidence="9">3.1.-.-</ecNumber>
    </recommendedName>
</protein>
<proteinExistence type="inferred from homology"/>
<dbReference type="EMBL" id="LT838272">
    <property type="protein sequence ID" value="SMB92987.1"/>
    <property type="molecule type" value="Genomic_DNA"/>
</dbReference>
<organism evidence="10 11">
    <name type="scientific">Thermanaeromonas toyohensis ToBE</name>
    <dbReference type="NCBI Taxonomy" id="698762"/>
    <lineage>
        <taxon>Bacteria</taxon>
        <taxon>Bacillati</taxon>
        <taxon>Bacillota</taxon>
        <taxon>Clostridia</taxon>
        <taxon>Neomoorellales</taxon>
        <taxon>Neomoorellaceae</taxon>
        <taxon>Thermanaeromonas</taxon>
    </lineage>
</organism>
<dbReference type="NCBIfam" id="TIGR00043">
    <property type="entry name" value="rRNA maturation RNase YbeY"/>
    <property type="match status" value="1"/>
</dbReference>
<keyword evidence="9" id="KW-0963">Cytoplasm</keyword>
<dbReference type="InterPro" id="IPR020549">
    <property type="entry name" value="YbeY_CS"/>
</dbReference>
<dbReference type="PANTHER" id="PTHR46986">
    <property type="entry name" value="ENDORIBONUCLEASE YBEY, CHLOROPLASTIC"/>
    <property type="match status" value="1"/>
</dbReference>
<name>A0A1W1VHZ6_9FIRM</name>
<dbReference type="OrthoDB" id="9807740at2"/>
<evidence type="ECO:0000313" key="11">
    <source>
        <dbReference type="Proteomes" id="UP000192569"/>
    </source>
</evidence>
<evidence type="ECO:0000256" key="8">
    <source>
        <dbReference type="ARBA" id="ARBA00022833"/>
    </source>
</evidence>
<dbReference type="HAMAP" id="MF_00009">
    <property type="entry name" value="Endoribonucl_YbeY"/>
    <property type="match status" value="1"/>
</dbReference>
<comment type="subcellular location">
    <subcellularLocation>
        <location evidence="9">Cytoplasm</location>
    </subcellularLocation>
</comment>
<keyword evidence="2 9" id="KW-0690">Ribosome biogenesis</keyword>
<dbReference type="SUPFAM" id="SSF55486">
    <property type="entry name" value="Metalloproteases ('zincins'), catalytic domain"/>
    <property type="match status" value="1"/>
</dbReference>
<dbReference type="GO" id="GO:0006364">
    <property type="term" value="P:rRNA processing"/>
    <property type="evidence" value="ECO:0007669"/>
    <property type="project" value="UniProtKB-UniRule"/>
</dbReference>
<dbReference type="PANTHER" id="PTHR46986:SF1">
    <property type="entry name" value="ENDORIBONUCLEASE YBEY, CHLOROPLASTIC"/>
    <property type="match status" value="1"/>
</dbReference>
<evidence type="ECO:0000256" key="3">
    <source>
        <dbReference type="ARBA" id="ARBA00022552"/>
    </source>
</evidence>
<evidence type="ECO:0000256" key="2">
    <source>
        <dbReference type="ARBA" id="ARBA00022517"/>
    </source>
</evidence>
<dbReference type="GO" id="GO:0005737">
    <property type="term" value="C:cytoplasm"/>
    <property type="evidence" value="ECO:0007669"/>
    <property type="project" value="UniProtKB-SubCell"/>
</dbReference>
<dbReference type="GO" id="GO:0008270">
    <property type="term" value="F:zinc ion binding"/>
    <property type="evidence" value="ECO:0007669"/>
    <property type="project" value="UniProtKB-UniRule"/>
</dbReference>
<dbReference type="Gene3D" id="3.40.390.30">
    <property type="entry name" value="Metalloproteases ('zincins'), catalytic domain"/>
    <property type="match status" value="1"/>
</dbReference>
<evidence type="ECO:0000313" key="10">
    <source>
        <dbReference type="EMBL" id="SMB92987.1"/>
    </source>
</evidence>
<comment type="similarity">
    <text evidence="1 9">Belongs to the endoribonuclease YbeY family.</text>
</comment>
<evidence type="ECO:0000256" key="1">
    <source>
        <dbReference type="ARBA" id="ARBA00010875"/>
    </source>
</evidence>
<evidence type="ECO:0000256" key="9">
    <source>
        <dbReference type="HAMAP-Rule" id="MF_00009"/>
    </source>
</evidence>
<feature type="binding site" evidence="9">
    <location>
        <position position="121"/>
    </location>
    <ligand>
        <name>Zn(2+)</name>
        <dbReference type="ChEBI" id="CHEBI:29105"/>
        <note>catalytic</note>
    </ligand>
</feature>
<evidence type="ECO:0000256" key="4">
    <source>
        <dbReference type="ARBA" id="ARBA00022722"/>
    </source>
</evidence>
<keyword evidence="3 9" id="KW-0698">rRNA processing</keyword>
<dbReference type="AlphaFoldDB" id="A0A1W1VHZ6"/>
<dbReference type="EC" id="3.1.-.-" evidence="9"/>
<keyword evidence="11" id="KW-1185">Reference proteome</keyword>
<gene>
    <name evidence="9" type="primary">ybeY</name>
    <name evidence="10" type="ORF">SAMN00808754_0758</name>
</gene>
<dbReference type="GO" id="GO:0004222">
    <property type="term" value="F:metalloendopeptidase activity"/>
    <property type="evidence" value="ECO:0007669"/>
    <property type="project" value="InterPro"/>
</dbReference>
<evidence type="ECO:0000256" key="5">
    <source>
        <dbReference type="ARBA" id="ARBA00022723"/>
    </source>
</evidence>